<dbReference type="STRING" id="1125876.SAMN05443292_1696"/>
<accession>A0A1I3FY65</accession>
<organism evidence="1 2">
    <name type="scientific">Halpernia frigidisoli</name>
    <dbReference type="NCBI Taxonomy" id="1125876"/>
    <lineage>
        <taxon>Bacteria</taxon>
        <taxon>Pseudomonadati</taxon>
        <taxon>Bacteroidota</taxon>
        <taxon>Flavobacteriia</taxon>
        <taxon>Flavobacteriales</taxon>
        <taxon>Weeksellaceae</taxon>
        <taxon>Chryseobacterium group</taxon>
        <taxon>Halpernia</taxon>
    </lineage>
</organism>
<name>A0A1I3FY65_9FLAO</name>
<keyword evidence="2" id="KW-1185">Reference proteome</keyword>
<sequence>MNNKFTENLGEIKNMSFKTVALTQQYLRLNRLRQH</sequence>
<reference evidence="1 2" key="1">
    <citation type="submission" date="2016-10" db="EMBL/GenBank/DDBJ databases">
        <authorList>
            <person name="de Groot N.N."/>
        </authorList>
    </citation>
    <scope>NUCLEOTIDE SEQUENCE [LARGE SCALE GENOMIC DNA]</scope>
    <source>
        <strain evidence="1 2">DSM 26000</strain>
    </source>
</reference>
<protein>
    <submittedName>
        <fullName evidence="1">Uncharacterized protein</fullName>
    </submittedName>
</protein>
<dbReference type="EMBL" id="FOQT01000002">
    <property type="protein sequence ID" value="SFI15851.1"/>
    <property type="molecule type" value="Genomic_DNA"/>
</dbReference>
<proteinExistence type="predicted"/>
<evidence type="ECO:0000313" key="2">
    <source>
        <dbReference type="Proteomes" id="UP000198931"/>
    </source>
</evidence>
<dbReference type="Proteomes" id="UP000198931">
    <property type="component" value="Unassembled WGS sequence"/>
</dbReference>
<dbReference type="AlphaFoldDB" id="A0A1I3FY65"/>
<evidence type="ECO:0000313" key="1">
    <source>
        <dbReference type="EMBL" id="SFI15851.1"/>
    </source>
</evidence>
<gene>
    <name evidence="1" type="ORF">SAMN05443292_1696</name>
</gene>